<proteinExistence type="predicted"/>
<name>A0ACB8MM42_CITSI</name>
<reference evidence="2" key="1">
    <citation type="journal article" date="2023" name="Hortic. Res.">
        <title>A chromosome-level phased genome enabling allele-level studies in sweet orange: a case study on citrus Huanglongbing tolerance.</title>
        <authorList>
            <person name="Wu B."/>
            <person name="Yu Q."/>
            <person name="Deng Z."/>
            <person name="Duan Y."/>
            <person name="Luo F."/>
            <person name="Gmitter F. Jr."/>
        </authorList>
    </citation>
    <scope>NUCLEOTIDE SEQUENCE [LARGE SCALE GENOMIC DNA]</scope>
    <source>
        <strain evidence="2">cv. Valencia</strain>
    </source>
</reference>
<dbReference type="EMBL" id="CM039172">
    <property type="protein sequence ID" value="KAH9786621.1"/>
    <property type="molecule type" value="Genomic_DNA"/>
</dbReference>
<protein>
    <submittedName>
        <fullName evidence="1">Protein DEHYDRATION-INDUCED 19</fullName>
    </submittedName>
</protein>
<organism evidence="1 2">
    <name type="scientific">Citrus sinensis</name>
    <name type="common">Sweet orange</name>
    <name type="synonym">Citrus aurantium var. sinensis</name>
    <dbReference type="NCBI Taxonomy" id="2711"/>
    <lineage>
        <taxon>Eukaryota</taxon>
        <taxon>Viridiplantae</taxon>
        <taxon>Streptophyta</taxon>
        <taxon>Embryophyta</taxon>
        <taxon>Tracheophyta</taxon>
        <taxon>Spermatophyta</taxon>
        <taxon>Magnoliopsida</taxon>
        <taxon>eudicotyledons</taxon>
        <taxon>Gunneridae</taxon>
        <taxon>Pentapetalae</taxon>
        <taxon>rosids</taxon>
        <taxon>malvids</taxon>
        <taxon>Sapindales</taxon>
        <taxon>Rutaceae</taxon>
        <taxon>Aurantioideae</taxon>
        <taxon>Citrus</taxon>
    </lineage>
</organism>
<keyword evidence="2" id="KW-1185">Reference proteome</keyword>
<evidence type="ECO:0000313" key="1">
    <source>
        <dbReference type="EMBL" id="KAH9786621.1"/>
    </source>
</evidence>
<accession>A0ACB8MM42</accession>
<dbReference type="Proteomes" id="UP000829398">
    <property type="component" value="Chromosome 3"/>
</dbReference>
<comment type="caution">
    <text evidence="1">The sequence shown here is derived from an EMBL/GenBank/DDBJ whole genome shotgun (WGS) entry which is preliminary data.</text>
</comment>
<sequence>MDYSRYFGLSTSSSRNYQSTLKSQFADFCIDFEDIEEDDYEEVKGEYEYPCPFCSEDFDLVGLCCHIDEEHPVEAKSGVCPVCVTRVTMDMVDHITTQHGNISNISFTRVYSWHKLKLHKGNSNSTISSLRKELQNAHFQSLLARSSSSVSSSKKTSDPWLSFIYNMPTADESESIQPALSTGEGAEDKSSCEKTFETNAQQSSLSNEDHLEKANRSNFAQGLLFSTIMDDGL</sequence>
<gene>
    <name evidence="1" type="ORF">KPL71_010319</name>
</gene>
<evidence type="ECO:0000313" key="2">
    <source>
        <dbReference type="Proteomes" id="UP000829398"/>
    </source>
</evidence>